<dbReference type="SUPFAM" id="SSF55486">
    <property type="entry name" value="Metalloproteases ('zincins'), catalytic domain"/>
    <property type="match status" value="1"/>
</dbReference>
<dbReference type="Proteomes" id="UP000192596">
    <property type="component" value="Unassembled WGS sequence"/>
</dbReference>
<accession>A0A1V8SR91</accession>
<evidence type="ECO:0000313" key="2">
    <source>
        <dbReference type="Proteomes" id="UP000192596"/>
    </source>
</evidence>
<reference evidence="2" key="1">
    <citation type="submission" date="2017-03" db="EMBL/GenBank/DDBJ databases">
        <title>Genomes of endolithic fungi from Antarctica.</title>
        <authorList>
            <person name="Coleine C."/>
            <person name="Masonjones S."/>
            <person name="Stajich J.E."/>
        </authorList>
    </citation>
    <scope>NUCLEOTIDE SEQUENCE [LARGE SCALE GENOMIC DNA]</scope>
    <source>
        <strain evidence="2">CCFEE 5527</strain>
    </source>
</reference>
<organism evidence="1 2">
    <name type="scientific">Cryoendolithus antarcticus</name>
    <dbReference type="NCBI Taxonomy" id="1507870"/>
    <lineage>
        <taxon>Eukaryota</taxon>
        <taxon>Fungi</taxon>
        <taxon>Dikarya</taxon>
        <taxon>Ascomycota</taxon>
        <taxon>Pezizomycotina</taxon>
        <taxon>Dothideomycetes</taxon>
        <taxon>Dothideomycetidae</taxon>
        <taxon>Cladosporiales</taxon>
        <taxon>Cladosporiaceae</taxon>
        <taxon>Cryoendolithus</taxon>
    </lineage>
</organism>
<evidence type="ECO:0008006" key="3">
    <source>
        <dbReference type="Google" id="ProtNLM"/>
    </source>
</evidence>
<proteinExistence type="predicted"/>
<evidence type="ECO:0000313" key="1">
    <source>
        <dbReference type="EMBL" id="OQO01521.1"/>
    </source>
</evidence>
<comment type="caution">
    <text evidence="1">The sequence shown here is derived from an EMBL/GenBank/DDBJ whole genome shotgun (WGS) entry which is preliminary data.</text>
</comment>
<name>A0A1V8SR91_9PEZI</name>
<dbReference type="OrthoDB" id="291007at2759"/>
<dbReference type="InterPro" id="IPR024079">
    <property type="entry name" value="MetalloPept_cat_dom_sf"/>
</dbReference>
<dbReference type="EMBL" id="NAJO01000030">
    <property type="protein sequence ID" value="OQO01521.1"/>
    <property type="molecule type" value="Genomic_DNA"/>
</dbReference>
<sequence length="379" mass="41359">MRFSRDHLVLATLGSVVLLVAVARKFYGHDVNLASIPSPTPSASPWHARLMQHIRSAGRAQDKRFSSIMTSPEWDAAVGKPGGAVKGVRYQSVWPPCSPGSDVHTLPICFENQEAMDVLFEMTLQAIGFWTPALRAGKGSALMISAAPPCVGYKCLCTAPGVDPTRTLKIALIALDDEDEDSNCNVGFYSNEAKPWLNRLAFWPEGRDPYTGPQVAARTEWYEKVNKVNLTHELGHAIGLYHEHQRPGSYDKIAGKGAPLELRPWLIPGYSEALKAVDGKGDAVFRGLNPAARLLKVLADQRLVNKYWKAAGDWGVEDHANLPDGESLQAGKDFDFDSVMLYSGTAGVEAPAGQPKDWVYRKANGEPAYECGVENPTLC</sequence>
<protein>
    <recommendedName>
        <fullName evidence="3">Peptidase M12A domain-containing protein</fullName>
    </recommendedName>
</protein>
<dbReference type="AlphaFoldDB" id="A0A1V8SR91"/>
<gene>
    <name evidence="1" type="ORF">B0A48_12556</name>
</gene>
<dbReference type="Gene3D" id="3.40.390.10">
    <property type="entry name" value="Collagenase (Catalytic Domain)"/>
    <property type="match status" value="1"/>
</dbReference>
<dbReference type="InParanoid" id="A0A1V8SR91"/>
<keyword evidence="2" id="KW-1185">Reference proteome</keyword>
<dbReference type="GO" id="GO:0008237">
    <property type="term" value="F:metallopeptidase activity"/>
    <property type="evidence" value="ECO:0007669"/>
    <property type="project" value="InterPro"/>
</dbReference>